<sequence>MSPEANVAELIDKENRWKTEVIQHNFLKDDAEEILSIPLPRREMEDNVIWHYDKHGRYYVKSMYQVALKMKFSDLPSWSDSRGNNWGIIWKLNIPEKIKIFIWKVAKNLLSTVENLWKRKIIQEAHCKRCGEGMENIWHALISCKAARKVWHSSTLASGFQDMRSSDMLGELMRLQKNLSRADLELLVTTLWKSKFKGDVSYVEVEAAEWGLCIAKEAGLKPVILETDSQEVANLINKRKASSTEIFWRVQEIQAMMKDFSLFEAKHVPRFCNFCAHSLAKLTLGRANSDVWWGNFPPEILHVL</sequence>
<keyword evidence="2" id="KW-1185">Reference proteome</keyword>
<keyword evidence="1" id="KW-0808">Transferase</keyword>
<protein>
    <submittedName>
        <fullName evidence="1">Reverse transcriptase/RNA-dependent DNA polymerase</fullName>
    </submittedName>
</protein>
<dbReference type="Proteomes" id="UP000829398">
    <property type="component" value="Chromosome 8"/>
</dbReference>
<dbReference type="EMBL" id="CM039177">
    <property type="protein sequence ID" value="KAH9698869.1"/>
    <property type="molecule type" value="Genomic_DNA"/>
</dbReference>
<name>A0ACB8INS3_CITSI</name>
<organism evidence="1 2">
    <name type="scientific">Citrus sinensis</name>
    <name type="common">Sweet orange</name>
    <name type="synonym">Citrus aurantium var. sinensis</name>
    <dbReference type="NCBI Taxonomy" id="2711"/>
    <lineage>
        <taxon>Eukaryota</taxon>
        <taxon>Viridiplantae</taxon>
        <taxon>Streptophyta</taxon>
        <taxon>Embryophyta</taxon>
        <taxon>Tracheophyta</taxon>
        <taxon>Spermatophyta</taxon>
        <taxon>Magnoliopsida</taxon>
        <taxon>eudicotyledons</taxon>
        <taxon>Gunneridae</taxon>
        <taxon>Pentapetalae</taxon>
        <taxon>rosids</taxon>
        <taxon>malvids</taxon>
        <taxon>Sapindales</taxon>
        <taxon>Rutaceae</taxon>
        <taxon>Aurantioideae</taxon>
        <taxon>Citrus</taxon>
    </lineage>
</organism>
<keyword evidence="1" id="KW-0695">RNA-directed DNA polymerase</keyword>
<proteinExistence type="predicted"/>
<accession>A0ACB8INS3</accession>
<keyword evidence="1" id="KW-0548">Nucleotidyltransferase</keyword>
<comment type="caution">
    <text evidence="1">The sequence shown here is derived from an EMBL/GenBank/DDBJ whole genome shotgun (WGS) entry which is preliminary data.</text>
</comment>
<gene>
    <name evidence="1" type="ORF">KPL71_024160</name>
</gene>
<evidence type="ECO:0000313" key="2">
    <source>
        <dbReference type="Proteomes" id="UP000829398"/>
    </source>
</evidence>
<evidence type="ECO:0000313" key="1">
    <source>
        <dbReference type="EMBL" id="KAH9698869.1"/>
    </source>
</evidence>
<reference evidence="2" key="1">
    <citation type="journal article" date="2023" name="Hortic. Res.">
        <title>A chromosome-level phased genome enabling allele-level studies in sweet orange: a case study on citrus Huanglongbing tolerance.</title>
        <authorList>
            <person name="Wu B."/>
            <person name="Yu Q."/>
            <person name="Deng Z."/>
            <person name="Duan Y."/>
            <person name="Luo F."/>
            <person name="Gmitter F. Jr."/>
        </authorList>
    </citation>
    <scope>NUCLEOTIDE SEQUENCE [LARGE SCALE GENOMIC DNA]</scope>
    <source>
        <strain evidence="2">cv. Valencia</strain>
    </source>
</reference>